<dbReference type="Pfam" id="PF02230">
    <property type="entry name" value="Abhydrolase_2"/>
    <property type="match status" value="1"/>
</dbReference>
<dbReference type="Gene3D" id="3.40.50.1820">
    <property type="entry name" value="alpha/beta hydrolase"/>
    <property type="match status" value="1"/>
</dbReference>
<evidence type="ECO:0000259" key="1">
    <source>
        <dbReference type="Pfam" id="PF02230"/>
    </source>
</evidence>
<keyword evidence="3" id="KW-1185">Reference proteome</keyword>
<comment type="caution">
    <text evidence="2">The sequence shown here is derived from an EMBL/GenBank/DDBJ whole genome shotgun (WGS) entry which is preliminary data.</text>
</comment>
<sequence>MSAARGMVAAARGTARQLVVLLHGVGGDAAGMVPLAETWGEALPGLATLTLDGPEPFDGGPGGRQWFSLRGITPEVRRRRAMDALPGLLARIEAERAALGLDEAAVSLAGFSQGAIMALAAVAQGWRGRSVIALAGRLPLAPRRAAA</sequence>
<gene>
    <name evidence="2" type="ORF">HEQ75_27675</name>
</gene>
<dbReference type="InterPro" id="IPR029058">
    <property type="entry name" value="AB_hydrolase_fold"/>
</dbReference>
<feature type="non-terminal residue" evidence="2">
    <location>
        <position position="147"/>
    </location>
</feature>
<feature type="domain" description="Phospholipase/carboxylesterase/thioesterase" evidence="1">
    <location>
        <begin position="7"/>
        <end position="142"/>
    </location>
</feature>
<proteinExistence type="predicted"/>
<evidence type="ECO:0000313" key="3">
    <source>
        <dbReference type="Proteomes" id="UP000787635"/>
    </source>
</evidence>
<dbReference type="Proteomes" id="UP000787635">
    <property type="component" value="Unassembled WGS sequence"/>
</dbReference>
<protein>
    <submittedName>
        <fullName evidence="2">Esterase</fullName>
    </submittedName>
</protein>
<reference evidence="2 3" key="1">
    <citation type="submission" date="2020-03" db="EMBL/GenBank/DDBJ databases">
        <title>Roseomonas selenitidurans sp. nov. isolated from urban soil.</title>
        <authorList>
            <person name="Liu H."/>
        </authorList>
    </citation>
    <scope>NUCLEOTIDE SEQUENCE [LARGE SCALE GENOMIC DNA]</scope>
    <source>
        <strain evidence="2 3">BU-1</strain>
    </source>
</reference>
<dbReference type="EMBL" id="JAAVNE010000130">
    <property type="protein sequence ID" value="NKC34653.1"/>
    <property type="molecule type" value="Genomic_DNA"/>
</dbReference>
<evidence type="ECO:0000313" key="2">
    <source>
        <dbReference type="EMBL" id="NKC34653.1"/>
    </source>
</evidence>
<dbReference type="InterPro" id="IPR003140">
    <property type="entry name" value="PLipase/COase/thioEstase"/>
</dbReference>
<name>A0ABX1ECG4_9PROT</name>
<organism evidence="2 3">
    <name type="scientific">Falsiroseomonas selenitidurans</name>
    <dbReference type="NCBI Taxonomy" id="2716335"/>
    <lineage>
        <taxon>Bacteria</taxon>
        <taxon>Pseudomonadati</taxon>
        <taxon>Pseudomonadota</taxon>
        <taxon>Alphaproteobacteria</taxon>
        <taxon>Acetobacterales</taxon>
        <taxon>Roseomonadaceae</taxon>
        <taxon>Falsiroseomonas</taxon>
    </lineage>
</organism>
<dbReference type="SUPFAM" id="SSF53474">
    <property type="entry name" value="alpha/beta-Hydrolases"/>
    <property type="match status" value="1"/>
</dbReference>
<accession>A0ABX1ECG4</accession>